<evidence type="ECO:0000256" key="1">
    <source>
        <dbReference type="SAM" id="MobiDB-lite"/>
    </source>
</evidence>
<organismHost>
    <name type="scientific">Helicoverpa zea</name>
    <name type="common">Corn earworm moth</name>
    <name type="synonym">Heliothis zea</name>
    <dbReference type="NCBI Taxonomy" id="7113"/>
</organismHost>
<reference evidence="2 3" key="2">
    <citation type="journal article" date="2003" name="J. Gen. Virol.">
        <title>Comparative analysis of the genomes of Rachiplusia ou and Autographa californica multiple nucleopolyhedroviruses.</title>
        <authorList>
            <person name="Harrison R.L."/>
            <person name="Bonning B.C."/>
        </authorList>
    </citation>
    <scope>NUCLEOTIDE SEQUENCE [LARGE SCALE GENOMIC DNA]</scope>
    <source>
        <strain evidence="3">R1</strain>
    </source>
</reference>
<organism evidence="2 3">
    <name type="scientific">Rachiplusia ou multiple nucleopolyhedrovirus (strain R1)</name>
    <name type="common">RoMNPV</name>
    <dbReference type="NCBI Taxonomy" id="654904"/>
    <lineage>
        <taxon>Viruses</taxon>
        <taxon>Viruses incertae sedis</taxon>
        <taxon>Naldaviricetes</taxon>
        <taxon>Lefavirales</taxon>
        <taxon>Baculoviridae</taxon>
        <taxon>Alphabaculovirus</taxon>
        <taxon>Alphabaculovirus raous</taxon>
    </lineage>
</organism>
<name>Q8B9M1_NPVR1</name>
<dbReference type="Proteomes" id="UP000007020">
    <property type="component" value="Segment"/>
</dbReference>
<organismHost>
    <name type="scientific">Lepidoptera</name>
    <name type="common">moths &amp; butterflies</name>
    <dbReference type="NCBI Taxonomy" id="7088"/>
</organismHost>
<reference evidence="2 3" key="1">
    <citation type="journal article" date="1999" name="J. Gen. Virol.">
        <title>The nucleopolyhedroviruses of Rachiplusia ou and Anagrapha falcifera are isolates of the same virus.</title>
        <authorList>
            <person name="Harrison R.L."/>
            <person name="Bonning B.C."/>
        </authorList>
    </citation>
    <scope>NUCLEOTIDE SEQUENCE [LARGE SCALE GENOMIC DNA]</scope>
    <source>
        <strain evidence="3">R1</strain>
    </source>
</reference>
<organismHost>
    <name type="scientific">Ostrinia nubilalis</name>
    <name type="common">European corn borer</name>
    <name type="synonym">Pyralis nubilalis</name>
    <dbReference type="NCBI Taxonomy" id="29057"/>
</organismHost>
<feature type="compositionally biased region" description="Basic and acidic residues" evidence="1">
    <location>
        <begin position="85"/>
        <end position="100"/>
    </location>
</feature>
<dbReference type="EMBL" id="AY145471">
    <property type="protein sequence ID" value="AAN28106.1"/>
    <property type="molecule type" value="Genomic_DNA"/>
</dbReference>
<evidence type="ECO:0000313" key="2">
    <source>
        <dbReference type="EMBL" id="AAN28106.1"/>
    </source>
</evidence>
<proteinExistence type="predicted"/>
<feature type="compositionally biased region" description="Polar residues" evidence="1">
    <location>
        <begin position="73"/>
        <end position="84"/>
    </location>
</feature>
<evidence type="ECO:0000313" key="3">
    <source>
        <dbReference type="Proteomes" id="UP000007020"/>
    </source>
</evidence>
<protein>
    <submittedName>
        <fullName evidence="2">Late expression factor-6</fullName>
    </submittedName>
</protein>
<accession>Q8B9M1</accession>
<sequence length="174" mass="20617">MVFNVYYNGYYVEKKFSKEFLIHIAPDLKNNVDWNGSTRKQLRVLDKRAYKQVLHCNGRYYWPDGTKFVSHPYNKSTRTHSATVKRTDSSHRLKSEVVDKRPRRSLNSPRLDGYVLASSPIPHSDWNEELKMYAQRHGYDDYDDLEDGEINERDSLKSLNKHLDKLNVLDKHKQ</sequence>
<keyword evidence="3" id="KW-1185">Reference proteome</keyword>
<feature type="region of interest" description="Disordered" evidence="1">
    <location>
        <begin position="73"/>
        <end position="105"/>
    </location>
</feature>